<dbReference type="Pfam" id="PF19610">
    <property type="entry name" value="DUF6115"/>
    <property type="match status" value="1"/>
</dbReference>
<evidence type="ECO:0000313" key="3">
    <source>
        <dbReference type="EMBL" id="ABQ46455.1"/>
    </source>
</evidence>
<protein>
    <submittedName>
        <fullName evidence="3">Uncharacterized protein</fullName>
    </submittedName>
</protein>
<dbReference type="AlphaFoldDB" id="A5IJT2"/>
<keyword evidence="2" id="KW-1133">Transmembrane helix</keyword>
<gene>
    <name evidence="3" type="ordered locus">Tpet_0431</name>
</gene>
<keyword evidence="1" id="KW-0175">Coiled coil</keyword>
<evidence type="ECO:0000256" key="1">
    <source>
        <dbReference type="SAM" id="Coils"/>
    </source>
</evidence>
<feature type="transmembrane region" description="Helical" evidence="2">
    <location>
        <begin position="6"/>
        <end position="25"/>
    </location>
</feature>
<reference evidence="3 4" key="2">
    <citation type="journal article" date="2009" name="Proc. Natl. Acad. Sci. U.S.A.">
        <title>On the chimeric nature, thermophilic origin, and phylogenetic placement of the Thermotogales.</title>
        <authorList>
            <person name="Zhaxybayeva O."/>
            <person name="Swithers K.S."/>
            <person name="Lapierre P."/>
            <person name="Fournier G.P."/>
            <person name="Bickhart D.M."/>
            <person name="DeBoy R.T."/>
            <person name="Nelson K.E."/>
            <person name="Nesbo C.L."/>
            <person name="Doolittle W.F."/>
            <person name="Gogarten J.P."/>
            <person name="Noll K.M."/>
        </authorList>
    </citation>
    <scope>NUCLEOTIDE SEQUENCE [LARGE SCALE GENOMIC DNA]</scope>
    <source>
        <strain evidence="4">ATCC BAA-488 / DSM 13995 / JCM 10881 / RKU-1</strain>
    </source>
</reference>
<dbReference type="RefSeq" id="WP_011943074.1">
    <property type="nucleotide sequence ID" value="NC_009486.1"/>
</dbReference>
<reference evidence="4" key="1">
    <citation type="submission" date="2007-05" db="EMBL/GenBank/DDBJ databases">
        <title>Complete sequence of Thermotoga petrophila RKU-1.</title>
        <authorList>
            <consortium name="US DOE Joint Genome Institute"/>
            <person name="Copeland A."/>
            <person name="Lucas S."/>
            <person name="Lapidus A."/>
            <person name="Barry K."/>
            <person name="Glavina del Rio T."/>
            <person name="Dalin E."/>
            <person name="Tice H."/>
            <person name="Pitluck S."/>
            <person name="Sims D."/>
            <person name="Brettin T."/>
            <person name="Bruce D."/>
            <person name="Detter J.C."/>
            <person name="Han C."/>
            <person name="Tapia R."/>
            <person name="Schmutz J."/>
            <person name="Larimer F."/>
            <person name="Land M."/>
            <person name="Hauser L."/>
            <person name="Kyrpides N."/>
            <person name="Mikhailova N."/>
            <person name="Nelson K."/>
            <person name="Gogarten J.P."/>
            <person name="Noll K."/>
            <person name="Richardson P."/>
        </authorList>
    </citation>
    <scope>NUCLEOTIDE SEQUENCE [LARGE SCALE GENOMIC DNA]</scope>
    <source>
        <strain evidence="4">ATCC BAA-488 / DSM 13995 / JCM 10881 / RKU-1</strain>
    </source>
</reference>
<keyword evidence="2" id="KW-0812">Transmembrane</keyword>
<accession>A5IJT2</accession>
<sequence length="174" mass="20193">MNLVDYLVVLSTVGTVVFSWTYLLLGRNGNSKEPNQEDVEERIMELMGKFRYLSANRLELLEKKTQELRKLISEANTVMSRLMVKMSEIERERIFSSEDEGEKSEKMEKPIIPVIQEQDETKAEEKEEELETALERRIVSMYDRGFSEVDIAKKLGITVGEVRLILQLFKRNAG</sequence>
<dbReference type="KEGG" id="tpt:Tpet_0431"/>
<organism evidence="3 4">
    <name type="scientific">Thermotoga petrophila (strain ATCC BAA-488 / DSM 13995 / JCM 10881 / RKU-1)</name>
    <dbReference type="NCBI Taxonomy" id="390874"/>
    <lineage>
        <taxon>Bacteria</taxon>
        <taxon>Thermotogati</taxon>
        <taxon>Thermotogota</taxon>
        <taxon>Thermotogae</taxon>
        <taxon>Thermotogales</taxon>
        <taxon>Thermotogaceae</taxon>
        <taxon>Thermotoga</taxon>
    </lineage>
</organism>
<name>A5IJT2_THEP1</name>
<evidence type="ECO:0000256" key="2">
    <source>
        <dbReference type="SAM" id="Phobius"/>
    </source>
</evidence>
<dbReference type="Proteomes" id="UP000006558">
    <property type="component" value="Chromosome"/>
</dbReference>
<feature type="coiled-coil region" evidence="1">
    <location>
        <begin position="58"/>
        <end position="92"/>
    </location>
</feature>
<keyword evidence="2" id="KW-0472">Membrane</keyword>
<proteinExistence type="predicted"/>
<dbReference type="EMBL" id="CP000702">
    <property type="protein sequence ID" value="ABQ46455.1"/>
    <property type="molecule type" value="Genomic_DNA"/>
</dbReference>
<evidence type="ECO:0000313" key="4">
    <source>
        <dbReference type="Proteomes" id="UP000006558"/>
    </source>
</evidence>
<dbReference type="HOGENOM" id="CLU_121853_0_0_0"/>
<dbReference type="InterPro" id="IPR046118">
    <property type="entry name" value="DUF6115"/>
</dbReference>
<dbReference type="STRING" id="390874.Tpet_0431"/>